<evidence type="ECO:0000256" key="9">
    <source>
        <dbReference type="ARBA" id="ARBA00023170"/>
    </source>
</evidence>
<evidence type="ECO:0000256" key="6">
    <source>
        <dbReference type="ARBA" id="ARBA00022737"/>
    </source>
</evidence>
<evidence type="ECO:0000256" key="2">
    <source>
        <dbReference type="ARBA" id="ARBA00009634"/>
    </source>
</evidence>
<evidence type="ECO:0000256" key="10">
    <source>
        <dbReference type="ARBA" id="ARBA00023180"/>
    </source>
</evidence>
<keyword evidence="14" id="KW-1185">Reference proteome</keyword>
<accession>A0ABQ9F1T4</accession>
<dbReference type="PRINTS" id="PR01537">
    <property type="entry name" value="INTRLKN1R1F"/>
</dbReference>
<keyword evidence="7" id="KW-1133">Transmembrane helix</keyword>
<dbReference type="Proteomes" id="UP001217089">
    <property type="component" value="Unassembled WGS sequence"/>
</dbReference>
<evidence type="ECO:0000256" key="8">
    <source>
        <dbReference type="ARBA" id="ARBA00023136"/>
    </source>
</evidence>
<keyword evidence="6" id="KW-0677">Repeat</keyword>
<evidence type="ECO:0000256" key="3">
    <source>
        <dbReference type="ARBA" id="ARBA00022614"/>
    </source>
</evidence>
<dbReference type="PANTHER" id="PTHR24365">
    <property type="entry name" value="TOLL-LIKE RECEPTOR"/>
    <property type="match status" value="1"/>
</dbReference>
<evidence type="ECO:0000313" key="13">
    <source>
        <dbReference type="EMBL" id="KAJ8309837.1"/>
    </source>
</evidence>
<reference evidence="13 14" key="1">
    <citation type="submission" date="2022-12" db="EMBL/GenBank/DDBJ databases">
        <title>Chromosome-level genome of Tegillarca granosa.</title>
        <authorList>
            <person name="Kim J."/>
        </authorList>
    </citation>
    <scope>NUCLEOTIDE SEQUENCE [LARGE SCALE GENOMIC DNA]</scope>
    <source>
        <strain evidence="13">Teg-2019</strain>
        <tissue evidence="13">Adductor muscle</tissue>
    </source>
</reference>
<name>A0ABQ9F1T4_TEGGR</name>
<comment type="subcellular location">
    <subcellularLocation>
        <location evidence="1">Membrane</location>
        <topology evidence="1">Single-pass membrane protein</topology>
    </subcellularLocation>
</comment>
<dbReference type="PANTHER" id="PTHR24365:SF541">
    <property type="entry name" value="PROTEIN TOLL-RELATED"/>
    <property type="match status" value="1"/>
</dbReference>
<dbReference type="InterPro" id="IPR003591">
    <property type="entry name" value="Leu-rich_rpt_typical-subtyp"/>
</dbReference>
<proteinExistence type="inferred from homology"/>
<keyword evidence="4" id="KW-0812">Transmembrane</keyword>
<evidence type="ECO:0000256" key="4">
    <source>
        <dbReference type="ARBA" id="ARBA00022692"/>
    </source>
</evidence>
<dbReference type="Pfam" id="PF13855">
    <property type="entry name" value="LRR_8"/>
    <property type="match status" value="1"/>
</dbReference>
<feature type="chain" id="PRO_5046851897" description="TIR domain-containing protein" evidence="11">
    <location>
        <begin position="28"/>
        <end position="686"/>
    </location>
</feature>
<evidence type="ECO:0000256" key="5">
    <source>
        <dbReference type="ARBA" id="ARBA00022729"/>
    </source>
</evidence>
<dbReference type="PROSITE" id="PS50104">
    <property type="entry name" value="TIR"/>
    <property type="match status" value="1"/>
</dbReference>
<dbReference type="SMART" id="SM00255">
    <property type="entry name" value="TIR"/>
    <property type="match status" value="1"/>
</dbReference>
<keyword evidence="8" id="KW-0472">Membrane</keyword>
<keyword evidence="9" id="KW-0675">Receptor</keyword>
<comment type="similarity">
    <text evidence="2">Belongs to the Toll-like receptor family.</text>
</comment>
<keyword evidence="3" id="KW-0433">Leucine-rich repeat</keyword>
<keyword evidence="10" id="KW-0325">Glycoprotein</keyword>
<evidence type="ECO:0000256" key="11">
    <source>
        <dbReference type="SAM" id="SignalP"/>
    </source>
</evidence>
<feature type="domain" description="TIR" evidence="12">
    <location>
        <begin position="506"/>
        <end position="648"/>
    </location>
</feature>
<gene>
    <name evidence="13" type="ORF">KUTeg_011702</name>
</gene>
<evidence type="ECO:0000259" key="12">
    <source>
        <dbReference type="PROSITE" id="PS50104"/>
    </source>
</evidence>
<dbReference type="Gene3D" id="3.40.50.10140">
    <property type="entry name" value="Toll/interleukin-1 receptor homology (TIR) domain"/>
    <property type="match status" value="1"/>
</dbReference>
<dbReference type="InterPro" id="IPR032675">
    <property type="entry name" value="LRR_dom_sf"/>
</dbReference>
<evidence type="ECO:0000313" key="14">
    <source>
        <dbReference type="Proteomes" id="UP001217089"/>
    </source>
</evidence>
<dbReference type="Pfam" id="PF01582">
    <property type="entry name" value="TIR"/>
    <property type="match status" value="1"/>
</dbReference>
<dbReference type="InterPro" id="IPR001611">
    <property type="entry name" value="Leu-rich_rpt"/>
</dbReference>
<feature type="signal peptide" evidence="11">
    <location>
        <begin position="1"/>
        <end position="27"/>
    </location>
</feature>
<protein>
    <recommendedName>
        <fullName evidence="12">TIR domain-containing protein</fullName>
    </recommendedName>
</protein>
<dbReference type="InterPro" id="IPR000157">
    <property type="entry name" value="TIR_dom"/>
</dbReference>
<organism evidence="13 14">
    <name type="scientific">Tegillarca granosa</name>
    <name type="common">Malaysian cockle</name>
    <name type="synonym">Anadara granosa</name>
    <dbReference type="NCBI Taxonomy" id="220873"/>
    <lineage>
        <taxon>Eukaryota</taxon>
        <taxon>Metazoa</taxon>
        <taxon>Spiralia</taxon>
        <taxon>Lophotrochozoa</taxon>
        <taxon>Mollusca</taxon>
        <taxon>Bivalvia</taxon>
        <taxon>Autobranchia</taxon>
        <taxon>Pteriomorphia</taxon>
        <taxon>Arcoida</taxon>
        <taxon>Arcoidea</taxon>
        <taxon>Arcidae</taxon>
        <taxon>Tegillarca</taxon>
    </lineage>
</organism>
<keyword evidence="5 11" id="KW-0732">Signal</keyword>
<dbReference type="EMBL" id="JARBDR010000640">
    <property type="protein sequence ID" value="KAJ8309837.1"/>
    <property type="molecule type" value="Genomic_DNA"/>
</dbReference>
<dbReference type="SMART" id="SM00369">
    <property type="entry name" value="LRR_TYP"/>
    <property type="match status" value="3"/>
</dbReference>
<dbReference type="SUPFAM" id="SSF52200">
    <property type="entry name" value="Toll/Interleukin receptor TIR domain"/>
    <property type="match status" value="1"/>
</dbReference>
<dbReference type="InterPro" id="IPR035897">
    <property type="entry name" value="Toll_tir_struct_dom_sf"/>
</dbReference>
<evidence type="ECO:0000256" key="7">
    <source>
        <dbReference type="ARBA" id="ARBA00022989"/>
    </source>
</evidence>
<sequence>MKHTHLNWKFITVFFALSLYFSRTCNGLLHDLNDECSNCTMVLYKTRGTFADCSSRGFIRVPYCKVANIKQLFLSSNRIVTIHENAFQSMKTLEVIALDGNKIQYIHEKAFYNLLHLRELHIEYNELNQQSFSKNLFYPLINLRVLHICGNPFEYDKIHTLENAVSALNSLRSLHIPGFEGFDFEHTFRNLNRLTDLQMCDGYITYTNKTFSGFVNNTIEYISLDVSGYDTIVNVLESLSPFQNKSMEYLRIGDNSGGFNFRPIVTVTSKNFKYLANICTSEINLRYDRILHITQAALASLKHINCIKKIDLSGNLLTSAIIPGITLFRNLEYLNMCCLLRKRVKRTLQDITNKLRTKHNIRPHLQVINMSYTIGYDVPNITFYNASHANLNQGLQKIPDGSLFRGLTNKSDMQVISTLISRGTRIKLEGNKFICTCDTGDFIRWLFSLKNRIDFERNKCVMNNGISVLTGVLLLSVIVYRYRIEIEYFLYKLQWWLFPRQPSNDYDYDVIILFSHLDTPFAKNVLLTYLENELKLKTYFYPRDSLPGENIADSICENIQKSRKVIFVLTENYLKSRWIGFEFDQARMYMYKMYSEHNIIIITKGDISIKKCPDIIKNLYSRILFLQYPKEDSDEERNAFHRKLKEKNSSKLTDKFRKVQVIELPTSIKFLQCGTRLGLRGQSKKL</sequence>
<dbReference type="Gene3D" id="3.80.10.10">
    <property type="entry name" value="Ribonuclease Inhibitor"/>
    <property type="match status" value="2"/>
</dbReference>
<comment type="caution">
    <text evidence="13">The sequence shown here is derived from an EMBL/GenBank/DDBJ whole genome shotgun (WGS) entry which is preliminary data.</text>
</comment>
<dbReference type="SUPFAM" id="SSF52058">
    <property type="entry name" value="L domain-like"/>
    <property type="match status" value="1"/>
</dbReference>
<evidence type="ECO:0000256" key="1">
    <source>
        <dbReference type="ARBA" id="ARBA00004167"/>
    </source>
</evidence>